<dbReference type="AlphaFoldDB" id="A0A5C3QJ40"/>
<dbReference type="GO" id="GO:0016020">
    <property type="term" value="C:membrane"/>
    <property type="evidence" value="ECO:0007669"/>
    <property type="project" value="UniProtKB-SubCell"/>
</dbReference>
<dbReference type="Proteomes" id="UP000305067">
    <property type="component" value="Unassembled WGS sequence"/>
</dbReference>
<keyword evidence="4 7" id="KW-1133">Transmembrane helix</keyword>
<feature type="region of interest" description="Disordered" evidence="6">
    <location>
        <begin position="1"/>
        <end position="20"/>
    </location>
</feature>
<dbReference type="PANTHER" id="PTHR43220">
    <property type="match status" value="1"/>
</dbReference>
<name>A0A5C3QJ40_9AGAR</name>
<keyword evidence="5 7" id="KW-0472">Membrane</keyword>
<organism evidence="9 10">
    <name type="scientific">Pterulicium gracile</name>
    <dbReference type="NCBI Taxonomy" id="1884261"/>
    <lineage>
        <taxon>Eukaryota</taxon>
        <taxon>Fungi</taxon>
        <taxon>Dikarya</taxon>
        <taxon>Basidiomycota</taxon>
        <taxon>Agaricomycotina</taxon>
        <taxon>Agaricomycetes</taxon>
        <taxon>Agaricomycetidae</taxon>
        <taxon>Agaricales</taxon>
        <taxon>Pleurotineae</taxon>
        <taxon>Pterulaceae</taxon>
        <taxon>Pterulicium</taxon>
    </lineage>
</organism>
<dbReference type="InterPro" id="IPR032816">
    <property type="entry name" value="VTT_dom"/>
</dbReference>
<evidence type="ECO:0000256" key="3">
    <source>
        <dbReference type="ARBA" id="ARBA00022729"/>
    </source>
</evidence>
<comment type="subcellular location">
    <subcellularLocation>
        <location evidence="1">Membrane</location>
        <topology evidence="1">Multi-pass membrane protein</topology>
    </subcellularLocation>
</comment>
<evidence type="ECO:0000256" key="6">
    <source>
        <dbReference type="SAM" id="MobiDB-lite"/>
    </source>
</evidence>
<evidence type="ECO:0000256" key="4">
    <source>
        <dbReference type="ARBA" id="ARBA00022989"/>
    </source>
</evidence>
<evidence type="ECO:0000256" key="7">
    <source>
        <dbReference type="SAM" id="Phobius"/>
    </source>
</evidence>
<dbReference type="PANTHER" id="PTHR43220:SF21">
    <property type="entry name" value="TRANSMEMBRANE PROTEIN 41A"/>
    <property type="match status" value="1"/>
</dbReference>
<evidence type="ECO:0000256" key="2">
    <source>
        <dbReference type="ARBA" id="ARBA00022692"/>
    </source>
</evidence>
<evidence type="ECO:0000256" key="1">
    <source>
        <dbReference type="ARBA" id="ARBA00004141"/>
    </source>
</evidence>
<keyword evidence="3" id="KW-0732">Signal</keyword>
<feature type="transmembrane region" description="Helical" evidence="7">
    <location>
        <begin position="175"/>
        <end position="200"/>
    </location>
</feature>
<keyword evidence="10" id="KW-1185">Reference proteome</keyword>
<evidence type="ECO:0000313" key="9">
    <source>
        <dbReference type="EMBL" id="TFL00471.1"/>
    </source>
</evidence>
<reference evidence="9 10" key="1">
    <citation type="journal article" date="2019" name="Nat. Ecol. Evol.">
        <title>Megaphylogeny resolves global patterns of mushroom evolution.</title>
        <authorList>
            <person name="Varga T."/>
            <person name="Krizsan K."/>
            <person name="Foldi C."/>
            <person name="Dima B."/>
            <person name="Sanchez-Garcia M."/>
            <person name="Sanchez-Ramirez S."/>
            <person name="Szollosi G.J."/>
            <person name="Szarkandi J.G."/>
            <person name="Papp V."/>
            <person name="Albert L."/>
            <person name="Andreopoulos W."/>
            <person name="Angelini C."/>
            <person name="Antonin V."/>
            <person name="Barry K.W."/>
            <person name="Bougher N.L."/>
            <person name="Buchanan P."/>
            <person name="Buyck B."/>
            <person name="Bense V."/>
            <person name="Catcheside P."/>
            <person name="Chovatia M."/>
            <person name="Cooper J."/>
            <person name="Damon W."/>
            <person name="Desjardin D."/>
            <person name="Finy P."/>
            <person name="Geml J."/>
            <person name="Haridas S."/>
            <person name="Hughes K."/>
            <person name="Justo A."/>
            <person name="Karasinski D."/>
            <person name="Kautmanova I."/>
            <person name="Kiss B."/>
            <person name="Kocsube S."/>
            <person name="Kotiranta H."/>
            <person name="LaButti K.M."/>
            <person name="Lechner B.E."/>
            <person name="Liimatainen K."/>
            <person name="Lipzen A."/>
            <person name="Lukacs Z."/>
            <person name="Mihaltcheva S."/>
            <person name="Morgado L.N."/>
            <person name="Niskanen T."/>
            <person name="Noordeloos M.E."/>
            <person name="Ohm R.A."/>
            <person name="Ortiz-Santana B."/>
            <person name="Ovrebo C."/>
            <person name="Racz N."/>
            <person name="Riley R."/>
            <person name="Savchenko A."/>
            <person name="Shiryaev A."/>
            <person name="Soop K."/>
            <person name="Spirin V."/>
            <person name="Szebenyi C."/>
            <person name="Tomsovsky M."/>
            <person name="Tulloss R.E."/>
            <person name="Uehling J."/>
            <person name="Grigoriev I.V."/>
            <person name="Vagvolgyi C."/>
            <person name="Papp T."/>
            <person name="Martin F.M."/>
            <person name="Miettinen O."/>
            <person name="Hibbett D.S."/>
            <person name="Nagy L.G."/>
        </authorList>
    </citation>
    <scope>NUCLEOTIDE SEQUENCE [LARGE SCALE GENOMIC DNA]</scope>
    <source>
        <strain evidence="9 10">CBS 309.79</strain>
    </source>
</reference>
<keyword evidence="2 7" id="KW-0812">Transmembrane</keyword>
<feature type="transmembrane region" description="Helical" evidence="7">
    <location>
        <begin position="98"/>
        <end position="118"/>
    </location>
</feature>
<protein>
    <submittedName>
        <fullName evidence="9">Snare associated Golgi protein-domain-containing protein</fullName>
    </submittedName>
</protein>
<sequence>MRPFTRPNRPRSLTLQKEDIKLPESLTSSQSTLPAPPSAPFLFISQLLASLHFPHPPSHPPRLPSDDSILPLSAATSEFDVDIQSTKYTRVIFSPNNIPILTVILLFPVSTALILFSLKSLPITLTWPKTITDLAQLGTELRGYSQSSPSSMAHVIAVLSVTAVWKHAWSIPGSVVWNVLAGALFSPVLAVVLLSFLTMIGSACSTLLSAPLAPVLSHFFPRALDMTRAALQGSSRSKPDSTVQSAWIRLSVLRLIGVVPWSGINIACGVSGVPLFDCMLGAFIGTLPWTAVTCQIGDILQTVASHPSSPASQPVSALLASPAIITKLILLSVLSLAPILAKDRLKALIGHQEVDAAAAAVVTVDRIGRKSWVQEWRDKMRRSSRSRTRMLDETQLSELIREKRALPTDS</sequence>
<gene>
    <name evidence="9" type="ORF">BDV98DRAFT_583348</name>
</gene>
<proteinExistence type="predicted"/>
<dbReference type="InterPro" id="IPR045014">
    <property type="entry name" value="TM41A/B"/>
</dbReference>
<evidence type="ECO:0000256" key="5">
    <source>
        <dbReference type="ARBA" id="ARBA00023136"/>
    </source>
</evidence>
<evidence type="ECO:0000313" key="10">
    <source>
        <dbReference type="Proteomes" id="UP000305067"/>
    </source>
</evidence>
<dbReference type="EMBL" id="ML178828">
    <property type="protein sequence ID" value="TFL00471.1"/>
    <property type="molecule type" value="Genomic_DNA"/>
</dbReference>
<dbReference type="STRING" id="1884261.A0A5C3QJ40"/>
<evidence type="ECO:0000259" key="8">
    <source>
        <dbReference type="Pfam" id="PF09335"/>
    </source>
</evidence>
<dbReference type="Pfam" id="PF09335">
    <property type="entry name" value="VTT_dom"/>
    <property type="match status" value="1"/>
</dbReference>
<feature type="transmembrane region" description="Helical" evidence="7">
    <location>
        <begin position="317"/>
        <end position="341"/>
    </location>
</feature>
<accession>A0A5C3QJ40</accession>
<dbReference type="OrthoDB" id="3364966at2759"/>
<feature type="domain" description="VTT" evidence="8">
    <location>
        <begin position="171"/>
        <end position="298"/>
    </location>
</feature>